<gene>
    <name evidence="1" type="ORF">POL72_11495</name>
</gene>
<proteinExistence type="predicted"/>
<reference evidence="1 2" key="1">
    <citation type="submission" date="2023-01" db="EMBL/GenBank/DDBJ databases">
        <title>Minimal conservation of predation-associated metabolite biosynthetic gene clusters underscores biosynthetic potential of Myxococcota including descriptions for ten novel species: Archangium lansinium sp. nov., Myxococcus landrumus sp. nov., Nannocystis bai.</title>
        <authorList>
            <person name="Ahearne A."/>
            <person name="Stevens C."/>
            <person name="Dowd S."/>
        </authorList>
    </citation>
    <scope>NUCLEOTIDE SEQUENCE [LARGE SCALE GENOMIC DNA]</scope>
    <source>
        <strain evidence="1 2">WIWO2</strain>
    </source>
</reference>
<dbReference type="EMBL" id="JAQNDK010000001">
    <property type="protein sequence ID" value="MDC0678357.1"/>
    <property type="molecule type" value="Genomic_DNA"/>
</dbReference>
<evidence type="ECO:0000313" key="2">
    <source>
        <dbReference type="Proteomes" id="UP001217485"/>
    </source>
</evidence>
<organism evidence="1 2">
    <name type="scientific">Sorangium atrum</name>
    <dbReference type="NCBI Taxonomy" id="2995308"/>
    <lineage>
        <taxon>Bacteria</taxon>
        <taxon>Pseudomonadati</taxon>
        <taxon>Myxococcota</taxon>
        <taxon>Polyangia</taxon>
        <taxon>Polyangiales</taxon>
        <taxon>Polyangiaceae</taxon>
        <taxon>Sorangium</taxon>
    </lineage>
</organism>
<evidence type="ECO:0000313" key="1">
    <source>
        <dbReference type="EMBL" id="MDC0678357.1"/>
    </source>
</evidence>
<keyword evidence="2" id="KW-1185">Reference proteome</keyword>
<dbReference type="Proteomes" id="UP001217485">
    <property type="component" value="Unassembled WGS sequence"/>
</dbReference>
<name>A0ABT5BWA0_9BACT</name>
<accession>A0ABT5BWA0</accession>
<dbReference type="RefSeq" id="WP_272095162.1">
    <property type="nucleotide sequence ID" value="NZ_JAQNDK010000001.1"/>
</dbReference>
<protein>
    <submittedName>
        <fullName evidence="1">Uncharacterized protein</fullName>
    </submittedName>
</protein>
<sequence>MTFITLAHSSGNRPPLYIRPLAIESLLREEKGTLLNELHGRRYLESRMVESLSSTIQGDDPFAKIPFSKNSIRTWGHIRLSAIEYITSINDATTVHTSSGRDYMAAESPSELMARFPDETFDCMHSNEGQVIYFRRERLLGASPLEASSTYVYTFDSRESVHSDQLEPNWTTNMTVAQVKGGRAFFRANRIKGFRTDRSGTIELHGAVKLAGLPAEAVLKACPIAHPVSFAQCAAGQGGSEHRYDWVLDRDTIHAIVPRNLGLGLDTHIGTPFLGLDTVDPIDKLIAQLDLTPFIRLTRNSDGRGTNVPSDYNRQHPWAYYRPESILAMEARGHETAITTSTHSHVVDETPEEVLRSFIHPERR</sequence>
<comment type="caution">
    <text evidence="1">The sequence shown here is derived from an EMBL/GenBank/DDBJ whole genome shotgun (WGS) entry which is preliminary data.</text>
</comment>